<dbReference type="AlphaFoldDB" id="A0AAD5TWS2"/>
<protein>
    <recommendedName>
        <fullName evidence="4">Transmembrane protein</fullName>
    </recommendedName>
</protein>
<proteinExistence type="predicted"/>
<dbReference type="EMBL" id="JADGJW010000781">
    <property type="protein sequence ID" value="KAJ3212370.1"/>
    <property type="molecule type" value="Genomic_DNA"/>
</dbReference>
<accession>A0AAD5TWS2</accession>
<feature type="transmembrane region" description="Helical" evidence="1">
    <location>
        <begin position="16"/>
        <end position="41"/>
    </location>
</feature>
<keyword evidence="1" id="KW-0812">Transmembrane</keyword>
<reference evidence="2" key="1">
    <citation type="submission" date="2020-05" db="EMBL/GenBank/DDBJ databases">
        <title>Phylogenomic resolution of chytrid fungi.</title>
        <authorList>
            <person name="Stajich J.E."/>
            <person name="Amses K."/>
            <person name="Simmons R."/>
            <person name="Seto K."/>
            <person name="Myers J."/>
            <person name="Bonds A."/>
            <person name="Quandt C.A."/>
            <person name="Barry K."/>
            <person name="Liu P."/>
            <person name="Grigoriev I."/>
            <person name="Longcore J.E."/>
            <person name="James T.Y."/>
        </authorList>
    </citation>
    <scope>NUCLEOTIDE SEQUENCE</scope>
    <source>
        <strain evidence="2">JEL0476</strain>
    </source>
</reference>
<feature type="transmembrane region" description="Helical" evidence="1">
    <location>
        <begin position="115"/>
        <end position="139"/>
    </location>
</feature>
<evidence type="ECO:0000313" key="2">
    <source>
        <dbReference type="EMBL" id="KAJ3212370.1"/>
    </source>
</evidence>
<feature type="transmembrane region" description="Helical" evidence="1">
    <location>
        <begin position="53"/>
        <end position="71"/>
    </location>
</feature>
<evidence type="ECO:0000313" key="3">
    <source>
        <dbReference type="Proteomes" id="UP001211065"/>
    </source>
</evidence>
<evidence type="ECO:0008006" key="4">
    <source>
        <dbReference type="Google" id="ProtNLM"/>
    </source>
</evidence>
<name>A0AAD5TWS2_9FUNG</name>
<keyword evidence="3" id="KW-1185">Reference proteome</keyword>
<organism evidence="2 3">
    <name type="scientific">Clydaea vesicula</name>
    <dbReference type="NCBI Taxonomy" id="447962"/>
    <lineage>
        <taxon>Eukaryota</taxon>
        <taxon>Fungi</taxon>
        <taxon>Fungi incertae sedis</taxon>
        <taxon>Chytridiomycota</taxon>
        <taxon>Chytridiomycota incertae sedis</taxon>
        <taxon>Chytridiomycetes</taxon>
        <taxon>Lobulomycetales</taxon>
        <taxon>Lobulomycetaceae</taxon>
        <taxon>Clydaea</taxon>
    </lineage>
</organism>
<keyword evidence="1" id="KW-1133">Transmembrane helix</keyword>
<dbReference type="Proteomes" id="UP001211065">
    <property type="component" value="Unassembled WGS sequence"/>
</dbReference>
<sequence>MVTKGSDFNNQLDLKLVILNSIVLFFDTIVFFMIIFNNFYASAWIMWNFFIHLSYYICTIIFFLFSLLNAINVAKNHVRLPPATSQTIVNFDGTTSTFTDITPIPEPLTLTMEQLLSLILVPFVPMVLDLIIIIVLMVYRKKLIRDNKPEVEKRQKEGNYSFFV</sequence>
<keyword evidence="1" id="KW-0472">Membrane</keyword>
<evidence type="ECO:0000256" key="1">
    <source>
        <dbReference type="SAM" id="Phobius"/>
    </source>
</evidence>
<comment type="caution">
    <text evidence="2">The sequence shown here is derived from an EMBL/GenBank/DDBJ whole genome shotgun (WGS) entry which is preliminary data.</text>
</comment>
<gene>
    <name evidence="2" type="ORF">HK099_007750</name>
</gene>